<evidence type="ECO:0000256" key="3">
    <source>
        <dbReference type="ARBA" id="ARBA00022448"/>
    </source>
</evidence>
<dbReference type="PANTHER" id="PTHR48086">
    <property type="entry name" value="SODIUM/PROLINE SYMPORTER-RELATED"/>
    <property type="match status" value="1"/>
</dbReference>
<reference evidence="15 16" key="1">
    <citation type="submission" date="2017-06" db="EMBL/GenBank/DDBJ databases">
        <title>Novel microbial phyla capable of carbon fixation and sulfur reduction in deep-sea sediments.</title>
        <authorList>
            <person name="Huang J."/>
            <person name="Baker B."/>
            <person name="Wang Y."/>
        </authorList>
    </citation>
    <scope>NUCLEOTIDE SEQUENCE [LARGE SCALE GENOMIC DNA]</scope>
    <source>
        <strain evidence="15">B3_LCP</strain>
    </source>
</reference>
<feature type="transmembrane region" description="Helical" evidence="14">
    <location>
        <begin position="487"/>
        <end position="506"/>
    </location>
</feature>
<feature type="transmembrane region" description="Helical" evidence="14">
    <location>
        <begin position="119"/>
        <end position="143"/>
    </location>
</feature>
<dbReference type="InterPro" id="IPR038377">
    <property type="entry name" value="Na/Glc_symporter_sf"/>
</dbReference>
<keyword evidence="10 14" id="KW-0472">Membrane</keyword>
<evidence type="ECO:0000256" key="10">
    <source>
        <dbReference type="ARBA" id="ARBA00023136"/>
    </source>
</evidence>
<feature type="transmembrane region" description="Helical" evidence="14">
    <location>
        <begin position="399"/>
        <end position="418"/>
    </location>
</feature>
<comment type="caution">
    <text evidence="15">The sequence shown here is derived from an EMBL/GenBank/DDBJ whole genome shotgun (WGS) entry which is preliminary data.</text>
</comment>
<name>A0A532USJ4_UNCL8</name>
<evidence type="ECO:0000256" key="5">
    <source>
        <dbReference type="ARBA" id="ARBA00022692"/>
    </source>
</evidence>
<feature type="transmembrane region" description="Helical" evidence="14">
    <location>
        <begin position="194"/>
        <end position="213"/>
    </location>
</feature>
<feature type="transmembrane region" description="Helical" evidence="14">
    <location>
        <begin position="163"/>
        <end position="182"/>
    </location>
</feature>
<organism evidence="15 16">
    <name type="scientific">candidate division LCP-89 bacterium B3_LCP</name>
    <dbReference type="NCBI Taxonomy" id="2012998"/>
    <lineage>
        <taxon>Bacteria</taxon>
        <taxon>Pseudomonadati</taxon>
        <taxon>Bacteria division LCP-89</taxon>
    </lineage>
</organism>
<proteinExistence type="inferred from homology"/>
<feature type="transmembrane region" description="Helical" evidence="14">
    <location>
        <begin position="342"/>
        <end position="364"/>
    </location>
</feature>
<evidence type="ECO:0000256" key="1">
    <source>
        <dbReference type="ARBA" id="ARBA00004651"/>
    </source>
</evidence>
<accession>A0A532USJ4</accession>
<evidence type="ECO:0000256" key="8">
    <source>
        <dbReference type="ARBA" id="ARBA00023053"/>
    </source>
</evidence>
<evidence type="ECO:0000313" key="15">
    <source>
        <dbReference type="EMBL" id="TKJ37914.1"/>
    </source>
</evidence>
<feature type="transmembrane region" description="Helical" evidence="14">
    <location>
        <begin position="424"/>
        <end position="449"/>
    </location>
</feature>
<protein>
    <submittedName>
        <fullName evidence="15">Sodium:solute symporter</fullName>
    </submittedName>
</protein>
<evidence type="ECO:0000256" key="4">
    <source>
        <dbReference type="ARBA" id="ARBA00022475"/>
    </source>
</evidence>
<keyword evidence="9" id="KW-0406">Ion transport</keyword>
<dbReference type="GO" id="GO:0015293">
    <property type="term" value="F:symporter activity"/>
    <property type="evidence" value="ECO:0007669"/>
    <property type="project" value="UniProtKB-KW"/>
</dbReference>
<dbReference type="AlphaFoldDB" id="A0A532USJ4"/>
<keyword evidence="6" id="KW-0769">Symport</keyword>
<evidence type="ECO:0000256" key="14">
    <source>
        <dbReference type="SAM" id="Phobius"/>
    </source>
</evidence>
<evidence type="ECO:0000256" key="7">
    <source>
        <dbReference type="ARBA" id="ARBA00022989"/>
    </source>
</evidence>
<evidence type="ECO:0000313" key="16">
    <source>
        <dbReference type="Proteomes" id="UP000319619"/>
    </source>
</evidence>
<dbReference type="PROSITE" id="PS50283">
    <property type="entry name" value="NA_SOLUT_SYMP_3"/>
    <property type="match status" value="1"/>
</dbReference>
<dbReference type="InterPro" id="IPR050277">
    <property type="entry name" value="Sodium:Solute_Symporter"/>
</dbReference>
<comment type="similarity">
    <text evidence="2 13">Belongs to the sodium:solute symporter (SSF) (TC 2.A.21) family.</text>
</comment>
<sequence>MNLSFLDWSIVVIVLGLMVFSVMASKSLMRSVADFLAAGRSAGRYVLTMATGVAGLGAITIVANLEMNLVAGFSMAWWGMTMGLVILIIKVSGWVVYRFRQTRCLTMAQFFEMRYSRKFRIFTGIVAFIAGLINFGIFPAVGARFFLHFCGIPLTVDVFGIDVSTYALTMIVLLSISLYFVFSGGQIAVIIADFFQGAFVNIVFVITILYFFFTLDWGQIQAALSTAPENASLINPFKTSHVEDFNFWFFLIAVVGNIYGPLSWQGTQGYNASARSAHEAKMAGVLDGWRGLPQVLMFLFIPVVAYCALHHPDFSHIASGVEASIQGIEGEAIQNQLKVPMFLSMVLPKGLIGAFVAVMLAAFISTHDTYLHSWGSIFIQDVVMPFRKKPFSKKQHLRVLRVSIISVAIFIFTFSMLFTQSEYIFLFFAITGAIFLGGSGAVIIGGLYWKRGTKAGAWAAMITGSTIAIAGIVIHQINPDFFINGQVFYAISMGGAIGMYILFSLLGKRSICDLDKILNRGKYARTDELKVVSEVPEKGWKILGMGKEFTRGDKFIYILNYVWSFGWTAIFIFGTIYNLTHEVSNDSWMAFWAIFIKIHVFIAVIVIFWFIIGGIKDLRAMILRLKTMERDDSDDGFIRNQE</sequence>
<keyword evidence="8" id="KW-0915">Sodium</keyword>
<keyword evidence="7 14" id="KW-1133">Transmembrane helix</keyword>
<dbReference type="EMBL" id="NJBN01000011">
    <property type="protein sequence ID" value="TKJ37914.1"/>
    <property type="molecule type" value="Genomic_DNA"/>
</dbReference>
<evidence type="ECO:0000256" key="13">
    <source>
        <dbReference type="RuleBase" id="RU362091"/>
    </source>
</evidence>
<feature type="transmembrane region" description="Helical" evidence="14">
    <location>
        <begin position="555"/>
        <end position="577"/>
    </location>
</feature>
<keyword evidence="3" id="KW-0813">Transport</keyword>
<feature type="transmembrane region" description="Helical" evidence="14">
    <location>
        <begin position="589"/>
        <end position="612"/>
    </location>
</feature>
<evidence type="ECO:0000256" key="6">
    <source>
        <dbReference type="ARBA" id="ARBA00022847"/>
    </source>
</evidence>
<keyword evidence="5 14" id="KW-0812">Transmembrane</keyword>
<dbReference type="Pfam" id="PF00474">
    <property type="entry name" value="SSF"/>
    <property type="match status" value="1"/>
</dbReference>
<comment type="subcellular location">
    <subcellularLocation>
        <location evidence="1">Cell membrane</location>
        <topology evidence="1">Multi-pass membrane protein</topology>
    </subcellularLocation>
</comment>
<dbReference type="PANTHER" id="PTHR48086:SF3">
    <property type="entry name" value="SODIUM_PROLINE SYMPORTER"/>
    <property type="match status" value="1"/>
</dbReference>
<dbReference type="Proteomes" id="UP000319619">
    <property type="component" value="Unassembled WGS sequence"/>
</dbReference>
<feature type="transmembrane region" description="Helical" evidence="14">
    <location>
        <begin position="75"/>
        <end position="99"/>
    </location>
</feature>
<feature type="transmembrane region" description="Helical" evidence="14">
    <location>
        <begin position="45"/>
        <end position="63"/>
    </location>
</feature>
<evidence type="ECO:0000256" key="12">
    <source>
        <dbReference type="ARBA" id="ARBA00033708"/>
    </source>
</evidence>
<keyword evidence="4" id="KW-1003">Cell membrane</keyword>
<evidence type="ECO:0000256" key="9">
    <source>
        <dbReference type="ARBA" id="ARBA00023065"/>
    </source>
</evidence>
<gene>
    <name evidence="15" type="ORF">CEE37_13195</name>
</gene>
<comment type="catalytic activity">
    <reaction evidence="12">
        <text>L-proline(in) + Na(+)(in) = L-proline(out) + Na(+)(out)</text>
        <dbReference type="Rhea" id="RHEA:28967"/>
        <dbReference type="ChEBI" id="CHEBI:29101"/>
        <dbReference type="ChEBI" id="CHEBI:60039"/>
    </reaction>
</comment>
<evidence type="ECO:0000256" key="11">
    <source>
        <dbReference type="ARBA" id="ARBA00023201"/>
    </source>
</evidence>
<keyword evidence="11" id="KW-0739">Sodium transport</keyword>
<feature type="transmembrane region" description="Helical" evidence="14">
    <location>
        <begin position="456"/>
        <end position="475"/>
    </location>
</feature>
<dbReference type="Gene3D" id="1.20.1730.10">
    <property type="entry name" value="Sodium/glucose cotransporter"/>
    <property type="match status" value="1"/>
</dbReference>
<feature type="transmembrane region" description="Helical" evidence="14">
    <location>
        <begin position="6"/>
        <end position="24"/>
    </location>
</feature>
<dbReference type="GO" id="GO:0006814">
    <property type="term" value="P:sodium ion transport"/>
    <property type="evidence" value="ECO:0007669"/>
    <property type="project" value="UniProtKB-KW"/>
</dbReference>
<feature type="transmembrane region" description="Helical" evidence="14">
    <location>
        <begin position="291"/>
        <end position="309"/>
    </location>
</feature>
<dbReference type="GO" id="GO:0005886">
    <property type="term" value="C:plasma membrane"/>
    <property type="evidence" value="ECO:0007669"/>
    <property type="project" value="UniProtKB-SubCell"/>
</dbReference>
<evidence type="ECO:0000256" key="2">
    <source>
        <dbReference type="ARBA" id="ARBA00006434"/>
    </source>
</evidence>
<dbReference type="InterPro" id="IPR001734">
    <property type="entry name" value="Na/solute_symporter"/>
</dbReference>